<keyword evidence="7" id="KW-1185">Reference proteome</keyword>
<reference evidence="6 7" key="1">
    <citation type="journal article" date="2018" name="Nat. Ecol. Evol.">
        <title>Genomic signatures of mitonuclear coevolution across populations of Tigriopus californicus.</title>
        <authorList>
            <person name="Barreto F.S."/>
            <person name="Watson E.T."/>
            <person name="Lima T.G."/>
            <person name="Willett C.S."/>
            <person name="Edmands S."/>
            <person name="Li W."/>
            <person name="Burton R.S."/>
        </authorList>
    </citation>
    <scope>NUCLEOTIDE SEQUENCE [LARGE SCALE GENOMIC DNA]</scope>
    <source>
        <strain evidence="6 7">San Diego</strain>
    </source>
</reference>
<evidence type="ECO:0000256" key="3">
    <source>
        <dbReference type="ARBA" id="ARBA00029879"/>
    </source>
</evidence>
<feature type="domain" description="RIC1 C-terminal alpha solenoid region" evidence="5">
    <location>
        <begin position="851"/>
        <end position="1013"/>
    </location>
</feature>
<feature type="compositionally biased region" description="Polar residues" evidence="4">
    <location>
        <begin position="1249"/>
        <end position="1260"/>
    </location>
</feature>
<feature type="region of interest" description="Disordered" evidence="4">
    <location>
        <begin position="1054"/>
        <end position="1094"/>
    </location>
</feature>
<dbReference type="GO" id="GO:0000139">
    <property type="term" value="C:Golgi membrane"/>
    <property type="evidence" value="ECO:0007669"/>
    <property type="project" value="TreeGrafter"/>
</dbReference>
<evidence type="ECO:0000256" key="1">
    <source>
        <dbReference type="ARBA" id="ARBA00004370"/>
    </source>
</evidence>
<comment type="subcellular location">
    <subcellularLocation>
        <location evidence="1">Membrane</location>
    </subcellularLocation>
</comment>
<dbReference type="GO" id="GO:0006886">
    <property type="term" value="P:intracellular protein transport"/>
    <property type="evidence" value="ECO:0007669"/>
    <property type="project" value="InterPro"/>
</dbReference>
<proteinExistence type="predicted"/>
<feature type="compositionally biased region" description="Low complexity" evidence="4">
    <location>
        <begin position="35"/>
        <end position="49"/>
    </location>
</feature>
<sequence>MYYPIGWPKLLKLSPPPPPDDGAQSNTPSDVEEPSTSGATSDGSDGSEGQVRQVLCNRDKILTAILLSDALHIWYVKPCVPIISHFRSSESLVELGQNKITQWRPDSSMIAVATTLGHLIIYHIVVPTDVKTLYEQVDPQGPLARQSDELFMKELIPPLIFSLAFEVVIEEGITDIVAIRDELMIATQSGKILRYSWEGEEIRDYSLDLKRIPFCVDQQVMKAVPLSEKGAYVTHISYSPLLGGFAIILMNGKAAFLVASTSAFDPNSVTGIWAPQVEDATCSALNHKYKLIAFGRQNSQAIVYSPDEMTGGLCVSHELILRTRDYPGSPGPVTCLRWTPDGTVIAMTWKFGGFALWSTFGAMIMCSLCWDYGPSVTDPVLQNPLCLSSVDWSAEGYQLWMVNQVQSDSRDSSDSQPLFEGNDKEPHTSHNVIGNRVLILPFVKSPMSVNPGMSKQEHIYLQGEDRLYLNLGRTHEFSNLNAGVQAIGNSLCTGGKYWTIISIPYAYMGSSWPIRFTALDDDCTSLAIAGRTGFAHYSVIQRKWRLFGNETQEKDFIVTGGLLWWDEFVIVGCYNLNALQDEVRAYPKNQKLDNQFATIMKMDSQVLLLNTLDDLLIVFCADNFVKIYTLQLVESTFTCQQIASLDANGVPGLTFHPACVTLIALTKLRSENTRTSTRDSLGRGESPQSISARDLIKPPKELEHTSVILNICGRVIMIQSDYLNNSSATLDGNSPSLPTVLASNCETIWFPRLTNLKKPHLTGSLWLYCGSLGMKVWLPVFPRDGRQGHNFMSRRIMLHFPMYKLYPLAILFEDAIILGAEGDSLMIHAKKMMSSSVPYSTLERTSLLFLHHILRQLIKRNLGYHAWEIARTCMNLPYFQHSLELLLHEVLEEEATSTEPIPDALLPSIVEFIQEFPVFHRTVGRCARKTEVALWPHLFAVVGSPKSLFTECLEMKDLETATTYLLILQNLEVPVIAQHHARLLLDSCLEASNWELAKEIVRFLQTIDPSDLEDSSNATRHKYHMGLHGQGLPVKKSAPEEEISLLLGTLQVPRGRPNASVTNPKSLSRSESVSVPDPKKELRRRKSSSSAFKELNGSVQDNDFHITPVLHHHAHRLFASNRLHDLASFAAHLSFPLVAWLKEESLKPRGTPVDYVQALKQIHHDFTWPLPILLQNVMKSMKRSISVGVPVSQQFPGQPLSLDSSVIRSHPEIVEENGTSSYVSTADSGFDSVGPINGHNGKEDENGSLDISNGSSSETSYKNRDKNALNGLHSVPSSSTTESEIVSLSEAYAEKGSEKSEVQLRYLLQIMMEASCFDMAALLSLVLKDVMALIRIINSIRTSKISKIWTKTILDLMRDIKACPPKVDSGSSLIQSQVLSSLRKSSGDHMSANALINPNYDVSDRQAQSVDDLSRIGEVENGPAWKHGAALEISSIRPPVALFPLDPSPKAFALPSISQFLERFPPRHPDLVQATIHPQTLGLLRDKRCPSRPSLLTTCSSCTRGIEPGSKVSRGCDACAKLTCSPCLNACLSCDRTVCGNCSYGTTPDGVQCADCQSLM</sequence>
<dbReference type="Pfam" id="PF25440">
    <property type="entry name" value="Beta-prop_RIC1_2nd"/>
    <property type="match status" value="1"/>
</dbReference>
<evidence type="ECO:0000313" key="6">
    <source>
        <dbReference type="EMBL" id="TRY75803.1"/>
    </source>
</evidence>
<dbReference type="EMBL" id="VCGU01000005">
    <property type="protein sequence ID" value="TRY75803.1"/>
    <property type="molecule type" value="Genomic_DNA"/>
</dbReference>
<feature type="region of interest" description="Disordered" evidence="4">
    <location>
        <begin position="1"/>
        <end position="49"/>
    </location>
</feature>
<dbReference type="GO" id="GO:0005829">
    <property type="term" value="C:cytosol"/>
    <property type="evidence" value="ECO:0007669"/>
    <property type="project" value="TreeGrafter"/>
</dbReference>
<accession>A0A553PDP4</accession>
<feature type="region of interest" description="Disordered" evidence="4">
    <location>
        <begin position="408"/>
        <end position="429"/>
    </location>
</feature>
<dbReference type="SUPFAM" id="SSF101898">
    <property type="entry name" value="NHL repeat"/>
    <property type="match status" value="1"/>
</dbReference>
<name>A0A553PDP4_TIGCA</name>
<dbReference type="PANTHER" id="PTHR22746">
    <property type="entry name" value="RAB6A-GEF COMPLEX PARTNER PROTEIN 1"/>
    <property type="match status" value="1"/>
</dbReference>
<dbReference type="STRING" id="6832.A0A553PDP4"/>
<protein>
    <recommendedName>
        <fullName evidence="3">Protein RIC1 homolog</fullName>
    </recommendedName>
</protein>
<dbReference type="InterPro" id="IPR009771">
    <property type="entry name" value="RIC1_C"/>
</dbReference>
<dbReference type="Pfam" id="PF07064">
    <property type="entry name" value="RIC1"/>
    <property type="match status" value="1"/>
</dbReference>
<dbReference type="OMA" id="NCLAVGW"/>
<feature type="compositionally biased region" description="Polar residues" evidence="4">
    <location>
        <begin position="1059"/>
        <end position="1073"/>
    </location>
</feature>
<feature type="region of interest" description="Disordered" evidence="4">
    <location>
        <begin position="674"/>
        <end position="695"/>
    </location>
</feature>
<dbReference type="PANTHER" id="PTHR22746:SF10">
    <property type="entry name" value="GUANINE NUCLEOTIDE EXCHANGE FACTOR SUBUNIT RIC1"/>
    <property type="match status" value="1"/>
</dbReference>
<evidence type="ECO:0000259" key="5">
    <source>
        <dbReference type="Pfam" id="PF07064"/>
    </source>
</evidence>
<evidence type="ECO:0000256" key="4">
    <source>
        <dbReference type="SAM" id="MobiDB-lite"/>
    </source>
</evidence>
<comment type="caution">
    <text evidence="6">The sequence shown here is derived from an EMBL/GenBank/DDBJ whole genome shotgun (WGS) entry which is preliminary data.</text>
</comment>
<evidence type="ECO:0000313" key="7">
    <source>
        <dbReference type="Proteomes" id="UP000318571"/>
    </source>
</evidence>
<evidence type="ECO:0000256" key="2">
    <source>
        <dbReference type="ARBA" id="ARBA00023136"/>
    </source>
</evidence>
<feature type="region of interest" description="Disordered" evidence="4">
    <location>
        <begin position="1233"/>
        <end position="1280"/>
    </location>
</feature>
<dbReference type="InterPro" id="IPR040096">
    <property type="entry name" value="Ric1"/>
</dbReference>
<organism evidence="6 7">
    <name type="scientific">Tigriopus californicus</name>
    <name type="common">Marine copepod</name>
    <dbReference type="NCBI Taxonomy" id="6832"/>
    <lineage>
        <taxon>Eukaryota</taxon>
        <taxon>Metazoa</taxon>
        <taxon>Ecdysozoa</taxon>
        <taxon>Arthropoda</taxon>
        <taxon>Crustacea</taxon>
        <taxon>Multicrustacea</taxon>
        <taxon>Hexanauplia</taxon>
        <taxon>Copepoda</taxon>
        <taxon>Harpacticoida</taxon>
        <taxon>Harpacticidae</taxon>
        <taxon>Tigriopus</taxon>
    </lineage>
</organism>
<dbReference type="Proteomes" id="UP000318571">
    <property type="component" value="Chromosome 2"/>
</dbReference>
<gene>
    <name evidence="6" type="ORF">TCAL_01620</name>
</gene>
<dbReference type="GO" id="GO:0034066">
    <property type="term" value="C:Ric1-Rgp1 guanyl-nucleotide exchange factor complex"/>
    <property type="evidence" value="ECO:0007669"/>
    <property type="project" value="InterPro"/>
</dbReference>
<dbReference type="GO" id="GO:0042147">
    <property type="term" value="P:retrograde transport, endosome to Golgi"/>
    <property type="evidence" value="ECO:0007669"/>
    <property type="project" value="TreeGrafter"/>
</dbReference>
<keyword evidence="2" id="KW-0472">Membrane</keyword>